<dbReference type="Proteomes" id="UP000183809">
    <property type="component" value="Unassembled WGS sequence"/>
</dbReference>
<dbReference type="RefSeq" id="XP_020133404.1">
    <property type="nucleotide sequence ID" value="XM_020279401.1"/>
</dbReference>
<dbReference type="InterPro" id="IPR002347">
    <property type="entry name" value="SDR_fam"/>
</dbReference>
<evidence type="ECO:0000313" key="2">
    <source>
        <dbReference type="Proteomes" id="UP000183809"/>
    </source>
</evidence>
<dbReference type="STRING" id="236234.A0A1J9RWZ6"/>
<proteinExistence type="predicted"/>
<dbReference type="AlphaFoldDB" id="A0A1J9RWZ6"/>
<keyword evidence="2" id="KW-1185">Reference proteome</keyword>
<dbReference type="SUPFAM" id="SSF51735">
    <property type="entry name" value="NAD(P)-binding Rossmann-fold domains"/>
    <property type="match status" value="1"/>
</dbReference>
<dbReference type="Gene3D" id="3.40.50.720">
    <property type="entry name" value="NAD(P)-binding Rossmann-like Domain"/>
    <property type="match status" value="1"/>
</dbReference>
<dbReference type="GeneID" id="31019663"/>
<dbReference type="InterPro" id="IPR036291">
    <property type="entry name" value="NAD(P)-bd_dom_sf"/>
</dbReference>
<comment type="caution">
    <text evidence="1">The sequence shown here is derived from an EMBL/GenBank/DDBJ whole genome shotgun (WGS) entry which is preliminary data.</text>
</comment>
<reference evidence="1 2" key="1">
    <citation type="submission" date="2016-10" db="EMBL/GenBank/DDBJ databases">
        <title>Proteomics and genomics reveal pathogen-plant mechanisms compatible with a hemibiotrophic lifestyle of Diplodia corticola.</title>
        <authorList>
            <person name="Fernandes I."/>
            <person name="De Jonge R."/>
            <person name="Van De Peer Y."/>
            <person name="Devreese B."/>
            <person name="Alves A."/>
            <person name="Esteves A.C."/>
        </authorList>
    </citation>
    <scope>NUCLEOTIDE SEQUENCE [LARGE SCALE GENOMIC DNA]</scope>
    <source>
        <strain evidence="1 2">CBS 112549</strain>
    </source>
</reference>
<accession>A0A1J9RWZ6</accession>
<dbReference type="OrthoDB" id="5371740at2759"/>
<dbReference type="EMBL" id="MNUE01000008">
    <property type="protein sequence ID" value="OJD37163.1"/>
    <property type="molecule type" value="Genomic_DNA"/>
</dbReference>
<evidence type="ECO:0000313" key="1">
    <source>
        <dbReference type="EMBL" id="OJD37163.1"/>
    </source>
</evidence>
<gene>
    <name evidence="1" type="ORF">BKCO1_80006</name>
</gene>
<organism evidence="1 2">
    <name type="scientific">Diplodia corticola</name>
    <dbReference type="NCBI Taxonomy" id="236234"/>
    <lineage>
        <taxon>Eukaryota</taxon>
        <taxon>Fungi</taxon>
        <taxon>Dikarya</taxon>
        <taxon>Ascomycota</taxon>
        <taxon>Pezizomycotina</taxon>
        <taxon>Dothideomycetes</taxon>
        <taxon>Dothideomycetes incertae sedis</taxon>
        <taxon>Botryosphaeriales</taxon>
        <taxon>Botryosphaeriaceae</taxon>
        <taxon>Diplodia</taxon>
    </lineage>
</organism>
<dbReference type="Pfam" id="PF00106">
    <property type="entry name" value="adh_short"/>
    <property type="match status" value="1"/>
</dbReference>
<name>A0A1J9RWZ6_9PEZI</name>
<sequence>MAEKEHESHSNGTIRFEAPDAASTLEGTGVLVTGGATGVGAAMVTALANAGAYVTIADSVANEGQRLMLDLVNQNKHVQYLHTPLSSFRSQTETFAHASAFSPTGALSLVIINTLPPDSSPSFAPADSLFDWLANPPSVPGFPPTLGPPPTAPLDLSVTAVLYSVHLAFHHFKAAAAAADGAGAKAGREEGGSSASARVNAERHILFLAPRAYVDEGGLGPGVLASGAAAAGLRAVFKDLRGVVQRGVPGLDGSGVRVNLVAVGETVKSDGINGGGAKVEGRMSAAKKVKVDGVLLEEEDEEKYVACVDAVMRVVYDGNLQGCALAVSNESVQGVNI</sequence>
<protein>
    <submittedName>
        <fullName evidence="1">Uncharacterized protein</fullName>
    </submittedName>
</protein>